<sequence length="153" mass="15798">MSLRLKLGALALATAGLTGALGTVATATIAQAAPLTAPARTAALGTGELRAKLAVAFDVNAARATRAAELETGEAALPTFDRASALMSMAPTFRWDVTGPVTENGDTLTATLFTSAEGYEPWTFPMSWKLIDGTWKLSSESICEIGNFVGTGC</sequence>
<proteinExistence type="inferred from homology"/>
<dbReference type="RefSeq" id="WP_130918872.1">
    <property type="nucleotide sequence ID" value="NZ_JADLPI010000007.1"/>
</dbReference>
<feature type="signal peptide" evidence="3">
    <location>
        <begin position="1"/>
        <end position="32"/>
    </location>
</feature>
<gene>
    <name evidence="5" type="ORF">NCTC10797_05136</name>
</gene>
<name>A0A4U8WFJ9_9NOCA</name>
<feature type="chain" id="PRO_5020301640" description="Low molecular weight antigen MTB12-like C-terminal domain-containing protein" evidence="3">
    <location>
        <begin position="33"/>
        <end position="153"/>
    </location>
</feature>
<dbReference type="Pfam" id="PF26580">
    <property type="entry name" value="Mtb12_C"/>
    <property type="match status" value="1"/>
</dbReference>
<evidence type="ECO:0000259" key="4">
    <source>
        <dbReference type="Pfam" id="PF26580"/>
    </source>
</evidence>
<feature type="domain" description="Low molecular weight antigen MTB12-like C-terminal" evidence="4">
    <location>
        <begin position="46"/>
        <end position="153"/>
    </location>
</feature>
<keyword evidence="1 3" id="KW-0732">Signal</keyword>
<dbReference type="Proteomes" id="UP000290439">
    <property type="component" value="Chromosome"/>
</dbReference>
<evidence type="ECO:0000256" key="3">
    <source>
        <dbReference type="SAM" id="SignalP"/>
    </source>
</evidence>
<dbReference type="EMBL" id="LR215973">
    <property type="protein sequence ID" value="VFB01318.1"/>
    <property type="molecule type" value="Genomic_DNA"/>
</dbReference>
<evidence type="ECO:0000256" key="1">
    <source>
        <dbReference type="ARBA" id="ARBA00022729"/>
    </source>
</evidence>
<evidence type="ECO:0000313" key="6">
    <source>
        <dbReference type="Proteomes" id="UP000290439"/>
    </source>
</evidence>
<organism evidence="5 6">
    <name type="scientific">Nocardia cyriacigeorgica</name>
    <dbReference type="NCBI Taxonomy" id="135487"/>
    <lineage>
        <taxon>Bacteria</taxon>
        <taxon>Bacillati</taxon>
        <taxon>Actinomycetota</taxon>
        <taxon>Actinomycetes</taxon>
        <taxon>Mycobacteriales</taxon>
        <taxon>Nocardiaceae</taxon>
        <taxon>Nocardia</taxon>
    </lineage>
</organism>
<protein>
    <recommendedName>
        <fullName evidence="4">Low molecular weight antigen MTB12-like C-terminal domain-containing protein</fullName>
    </recommendedName>
</protein>
<evidence type="ECO:0000313" key="5">
    <source>
        <dbReference type="EMBL" id="VFB01318.1"/>
    </source>
</evidence>
<accession>A0A4U8WFJ9</accession>
<reference evidence="5 6" key="1">
    <citation type="submission" date="2019-02" db="EMBL/GenBank/DDBJ databases">
        <authorList>
            <consortium name="Pathogen Informatics"/>
        </authorList>
    </citation>
    <scope>NUCLEOTIDE SEQUENCE [LARGE SCALE GENOMIC DNA]</scope>
    <source>
        <strain evidence="5 6">3012STDY6756504</strain>
    </source>
</reference>
<evidence type="ECO:0000256" key="2">
    <source>
        <dbReference type="ARBA" id="ARBA00093774"/>
    </source>
</evidence>
<comment type="similarity">
    <text evidence="2">Belongs to the MTB12 family.</text>
</comment>
<dbReference type="AlphaFoldDB" id="A0A4U8WFJ9"/>
<dbReference type="InterPro" id="IPR058644">
    <property type="entry name" value="Mtb12-like_C"/>
</dbReference>